<feature type="region of interest" description="Disordered" evidence="6">
    <location>
        <begin position="787"/>
        <end position="878"/>
    </location>
</feature>
<evidence type="ECO:0000256" key="2">
    <source>
        <dbReference type="ARBA" id="ARBA00022833"/>
    </source>
</evidence>
<dbReference type="CDD" id="cd08368">
    <property type="entry name" value="LIM"/>
    <property type="match status" value="1"/>
</dbReference>
<keyword evidence="1 4" id="KW-0479">Metal-binding</keyword>
<feature type="compositionally biased region" description="Basic and acidic residues" evidence="6">
    <location>
        <begin position="1036"/>
        <end position="1054"/>
    </location>
</feature>
<reference evidence="9" key="3">
    <citation type="submission" date="2025-09" db="UniProtKB">
        <authorList>
            <consortium name="Ensembl"/>
        </authorList>
    </citation>
    <scope>IDENTIFICATION</scope>
</reference>
<dbReference type="PANTHER" id="PTHR15551">
    <property type="entry name" value="LIM DOMAIN ONLY 7"/>
    <property type="match status" value="1"/>
</dbReference>
<reference evidence="9" key="2">
    <citation type="submission" date="2025-08" db="UniProtKB">
        <authorList>
            <consortium name="Ensembl"/>
        </authorList>
    </citation>
    <scope>IDENTIFICATION</scope>
</reference>
<evidence type="ECO:0000259" key="7">
    <source>
        <dbReference type="PROSITE" id="PS50021"/>
    </source>
</evidence>
<dbReference type="GO" id="GO:0051496">
    <property type="term" value="P:positive regulation of stress fiber assembly"/>
    <property type="evidence" value="ECO:0007669"/>
    <property type="project" value="TreeGrafter"/>
</dbReference>
<dbReference type="PRINTS" id="PR00888">
    <property type="entry name" value="SM22CALPONIN"/>
</dbReference>
<dbReference type="Pfam" id="PF00412">
    <property type="entry name" value="LIM"/>
    <property type="match status" value="1"/>
</dbReference>
<feature type="coiled-coil region" evidence="5">
    <location>
        <begin position="960"/>
        <end position="1001"/>
    </location>
</feature>
<feature type="coiled-coil region" evidence="5">
    <location>
        <begin position="532"/>
        <end position="617"/>
    </location>
</feature>
<feature type="region of interest" description="Disordered" evidence="6">
    <location>
        <begin position="185"/>
        <end position="317"/>
    </location>
</feature>
<keyword evidence="5" id="KW-0175">Coiled coil</keyword>
<dbReference type="PROSITE" id="PS00478">
    <property type="entry name" value="LIM_DOMAIN_1"/>
    <property type="match status" value="1"/>
</dbReference>
<dbReference type="GO" id="GO:0003779">
    <property type="term" value="F:actin binding"/>
    <property type="evidence" value="ECO:0007669"/>
    <property type="project" value="InterPro"/>
</dbReference>
<dbReference type="GO" id="GO:0051893">
    <property type="term" value="P:regulation of focal adhesion assembly"/>
    <property type="evidence" value="ECO:0007669"/>
    <property type="project" value="TreeGrafter"/>
</dbReference>
<evidence type="ECO:0000256" key="1">
    <source>
        <dbReference type="ARBA" id="ARBA00022723"/>
    </source>
</evidence>
<dbReference type="PANTHER" id="PTHR15551:SF3">
    <property type="entry name" value="LIM AND CALPONIN HOMOLOGY DOMAINS-CONTAINING PROTEIN 1"/>
    <property type="match status" value="1"/>
</dbReference>
<feature type="compositionally biased region" description="Basic and acidic residues" evidence="6">
    <location>
        <begin position="1062"/>
        <end position="1074"/>
    </location>
</feature>
<keyword evidence="2 4" id="KW-0862">Zinc</keyword>
<dbReference type="GO" id="GO:0080090">
    <property type="term" value="P:regulation of primary metabolic process"/>
    <property type="evidence" value="ECO:0007669"/>
    <property type="project" value="UniProtKB-ARBA"/>
</dbReference>
<feature type="compositionally biased region" description="Basic and acidic residues" evidence="6">
    <location>
        <begin position="229"/>
        <end position="260"/>
    </location>
</feature>
<dbReference type="Pfam" id="PF00307">
    <property type="entry name" value="CH"/>
    <property type="match status" value="1"/>
</dbReference>
<feature type="region of interest" description="Disordered" evidence="6">
    <location>
        <begin position="691"/>
        <end position="710"/>
    </location>
</feature>
<evidence type="ECO:0000256" key="6">
    <source>
        <dbReference type="SAM" id="MobiDB-lite"/>
    </source>
</evidence>
<dbReference type="SMART" id="SM00033">
    <property type="entry name" value="CH"/>
    <property type="match status" value="1"/>
</dbReference>
<feature type="compositionally biased region" description="Polar residues" evidence="6">
    <location>
        <begin position="269"/>
        <end position="278"/>
    </location>
</feature>
<evidence type="ECO:0000256" key="3">
    <source>
        <dbReference type="ARBA" id="ARBA00023038"/>
    </source>
</evidence>
<keyword evidence="3 4" id="KW-0440">LIM domain</keyword>
<reference evidence="9 10" key="1">
    <citation type="journal article" date="2020" name="Nat. Commun.">
        <title>Donkey genomes provide new insights into domestication and selection for coat color.</title>
        <authorList>
            <person name="Wang"/>
            <person name="C."/>
            <person name="Li"/>
            <person name="H."/>
            <person name="Guo"/>
            <person name="Y."/>
            <person name="Huang"/>
            <person name="J."/>
            <person name="Sun"/>
            <person name="Y."/>
            <person name="Min"/>
            <person name="J."/>
            <person name="Wang"/>
            <person name="J."/>
            <person name="Fang"/>
            <person name="X."/>
            <person name="Zhao"/>
            <person name="Z."/>
            <person name="Wang"/>
            <person name="S."/>
            <person name="Zhang"/>
            <person name="Y."/>
            <person name="Liu"/>
            <person name="Q."/>
            <person name="Jiang"/>
            <person name="Q."/>
            <person name="Wang"/>
            <person name="X."/>
            <person name="Guo"/>
            <person name="Y."/>
            <person name="Yang"/>
            <person name="C."/>
            <person name="Wang"/>
            <person name="Y."/>
            <person name="Tian"/>
            <person name="F."/>
            <person name="Zhuang"/>
            <person name="G."/>
            <person name="Fan"/>
            <person name="Y."/>
            <person name="Gao"/>
            <person name="Q."/>
            <person name="Li"/>
            <person name="Y."/>
            <person name="Ju"/>
            <person name="Z."/>
            <person name="Li"/>
            <person name="J."/>
            <person name="Li"/>
            <person name="R."/>
            <person name="Hou"/>
            <person name="M."/>
            <person name="Yang"/>
            <person name="G."/>
            <person name="Liu"/>
            <person name="G."/>
            <person name="Liu"/>
            <person name="W."/>
            <person name="Guo"/>
            <person name="J."/>
            <person name="Pan"/>
            <person name="S."/>
            <person name="Fan"/>
            <person name="G."/>
            <person name="Zhang"/>
            <person name="W."/>
            <person name="Zhang"/>
            <person name="R."/>
            <person name="Yu"/>
            <person name="J."/>
            <person name="Zhang"/>
            <person name="X."/>
            <person name="Yin"/>
            <person name="Q."/>
            <person name="Ji"/>
            <person name="C."/>
            <person name="Jin"/>
            <person name="Y."/>
            <person name="Yue"/>
            <person name="G."/>
            <person name="Liu"/>
            <person name="M."/>
            <person name="Xu"/>
            <person name="J."/>
            <person name="Liu"/>
            <person name="S."/>
            <person name="Jordana"/>
            <person name="J."/>
            <person name="Noce"/>
            <person name="A."/>
            <person name="Amills"/>
            <person name="M."/>
            <person name="Wu"/>
            <person name="D.D."/>
            <person name="Li"/>
            <person name="S."/>
            <person name="Zhou"/>
            <person name="X. and Zhong"/>
            <person name="J."/>
        </authorList>
    </citation>
    <scope>NUCLEOTIDE SEQUENCE [LARGE SCALE GENOMIC DNA]</scope>
</reference>
<dbReference type="InterPro" id="IPR036872">
    <property type="entry name" value="CH_dom_sf"/>
</dbReference>
<accession>A0A8C4LHU3</accession>
<organism evidence="9 10">
    <name type="scientific">Equus asinus</name>
    <name type="common">Donkey</name>
    <name type="synonym">Equus africanus asinus</name>
    <dbReference type="NCBI Taxonomy" id="9793"/>
    <lineage>
        <taxon>Eukaryota</taxon>
        <taxon>Metazoa</taxon>
        <taxon>Chordata</taxon>
        <taxon>Craniata</taxon>
        <taxon>Vertebrata</taxon>
        <taxon>Euteleostomi</taxon>
        <taxon>Mammalia</taxon>
        <taxon>Eutheria</taxon>
        <taxon>Laurasiatheria</taxon>
        <taxon>Perissodactyla</taxon>
        <taxon>Equidae</taxon>
        <taxon>Equus</taxon>
    </lineage>
</organism>
<gene>
    <name evidence="9" type="primary">LIMCH1</name>
</gene>
<feature type="compositionally biased region" description="Acidic residues" evidence="6">
    <location>
        <begin position="810"/>
        <end position="822"/>
    </location>
</feature>
<evidence type="ECO:0000259" key="8">
    <source>
        <dbReference type="PROSITE" id="PS50023"/>
    </source>
</evidence>
<dbReference type="Proteomes" id="UP000694387">
    <property type="component" value="Chromosome 3"/>
</dbReference>
<dbReference type="Pfam" id="PF15949">
    <property type="entry name" value="DUF4757"/>
    <property type="match status" value="2"/>
</dbReference>
<dbReference type="GO" id="GO:0046872">
    <property type="term" value="F:metal ion binding"/>
    <property type="evidence" value="ECO:0007669"/>
    <property type="project" value="UniProtKB-KW"/>
</dbReference>
<evidence type="ECO:0000256" key="4">
    <source>
        <dbReference type="PROSITE-ProRule" id="PRU00125"/>
    </source>
</evidence>
<feature type="region of interest" description="Disordered" evidence="6">
    <location>
        <begin position="1010"/>
        <end position="1130"/>
    </location>
</feature>
<proteinExistence type="predicted"/>
<sequence>MACPALGLEALQPLQPEPPPEPAFSEAQKWIEQVTGRSFGDKDFRTGLENGILLCELLNAIKPGLVKKINRLPTPIAGLDNIILFLRGCKELGLKESQLFDPSDLQDTSNRVTIKSLDYSRKLKNVLVTIYWLGKAANSCASYSGTTLNLKEFEGLLAQMRKETDDIESPKRSIRDSGYIDCWDSERSDSLSPPRHGRDDSFDSLDSFGSRSRQTPSPDVVLRGSSDGRGSDSESDLPHRKLPDVKKDDMSARRTSHGEPKSAVPFNQYLPNKSNQTAYVPAPLRKKKAEREEYRKSWSTATSPLGGERPFRSQGQTEEVKSMVTCIMRAQESEPAEEGLRKVPDLYKDDLAQRRIQGSLAPHREAPSFVTVSKITEADLETWERLKVSGKTRDGGVEHICAPEPSPEIKAETAIRDDFASRKARAYKTAASPRQKFVHFGPVTEIDQQKWKRLSIGKAGPREDAEVISHGSKIQPYSVSSAAAATSSLEEDRALNPQNDLRSTSMFDMRCEEEAAVQPHSRARQEQLQLINNQLREEDDKWQDDLARWKSRRRSASQDLIKKEEERKKMEKLLAGEDGTRERRKSIKTYREIVQEKERRERELHEAYKNARSQEEAEGILQQYIERFTISEAVLERLEMPKILERSHSTEPNLSSFVDDPNPMKYLRQQSLPPPKFTATVETTITRPSVLDTSMSAGSGSPSKTVTPKAVPMLTPKPYSQPKNSQEVLKTFKVDGKFNMNGEMVHGDEEEKERECPTVELAPSLTKSQMFEGVAKVHGSPVELKQDSNSIEINIKKPNSVPQELMATTEETELNSQEDENDGEKTEKGNTELASSEPQHFTTTVTRSSPTVAFVEFPSSPQLKNDMPEEKDQKKLENEMSGKVELVLSQKVVKPKSPEPEATLTFPFLDKMPETNQLHLPNLNSQVDSPGSEKSPVTTPFKFWAWDPEEERRRQEKWQQEQERLLQERYQKEQDKLKEEWEKAQKEVEEEERRYYEEERKIIEDTVVPFTISSNSADQLSTSSSMTEASGTVNKMDLENCREEEETRQKKPFQEDNNDLLLKTREGDPVEEKGSLTQGALTHSENPGSKGIHQGDQWDAEAGAPPCGVNPQLAQDPSQNQPVSNPPMHILEDVKPKTLPLDKSINHQIESPSERRKSISGKKLCSSCGLPLGKGAAMIIETLNLYFHIQCFRCGICKGQLGDAVSGTDVRIRNGLLNCNDCYMRSRSAGQPTTL</sequence>
<feature type="compositionally biased region" description="Polar residues" evidence="6">
    <location>
        <begin position="1011"/>
        <end position="1033"/>
    </location>
</feature>
<name>A0A8C4LHU3_EQUAS</name>
<feature type="domain" description="Calponin-homology (CH)" evidence="7">
    <location>
        <begin position="21"/>
        <end position="138"/>
    </location>
</feature>
<dbReference type="InterPro" id="IPR001997">
    <property type="entry name" value="Calponin/LIMCH1"/>
</dbReference>
<evidence type="ECO:0000256" key="5">
    <source>
        <dbReference type="SAM" id="Coils"/>
    </source>
</evidence>
<protein>
    <submittedName>
        <fullName evidence="9">LIM and calponin homology domains 1</fullName>
    </submittedName>
</protein>
<dbReference type="InterPro" id="IPR001781">
    <property type="entry name" value="Znf_LIM"/>
</dbReference>
<dbReference type="Gene3D" id="2.10.110.10">
    <property type="entry name" value="Cysteine Rich Protein"/>
    <property type="match status" value="1"/>
</dbReference>
<dbReference type="SMART" id="SM00132">
    <property type="entry name" value="LIM"/>
    <property type="match status" value="1"/>
</dbReference>
<dbReference type="Ensembl" id="ENSEAST00005013199.2">
    <property type="protein sequence ID" value="ENSEASP00005012150.2"/>
    <property type="gene ID" value="ENSEASG00005008463.2"/>
</dbReference>
<feature type="compositionally biased region" description="Polar residues" evidence="6">
    <location>
        <begin position="1112"/>
        <end position="1123"/>
    </location>
</feature>
<feature type="compositionally biased region" description="Polar residues" evidence="6">
    <location>
        <begin position="919"/>
        <end position="929"/>
    </location>
</feature>
<feature type="compositionally biased region" description="Polar residues" evidence="6">
    <location>
        <begin position="1075"/>
        <end position="1087"/>
    </location>
</feature>
<dbReference type="PRINTS" id="PR00889">
    <property type="entry name" value="CALPONIN"/>
</dbReference>
<feature type="compositionally biased region" description="Polar residues" evidence="6">
    <location>
        <begin position="691"/>
        <end position="706"/>
    </location>
</feature>
<dbReference type="InterPro" id="IPR001715">
    <property type="entry name" value="CH_dom"/>
</dbReference>
<dbReference type="FunFam" id="2.10.110.10:FF:000041">
    <property type="entry name" value="LIM and calponin homology domains 1"/>
    <property type="match status" value="1"/>
</dbReference>
<evidence type="ECO:0000313" key="9">
    <source>
        <dbReference type="Ensembl" id="ENSEASP00005012150.2"/>
    </source>
</evidence>
<dbReference type="FunFam" id="1.10.418.10:FF:000038">
    <property type="entry name" value="LIM and calponin homology domains-containing protein 1"/>
    <property type="match status" value="1"/>
</dbReference>
<dbReference type="InterPro" id="IPR003096">
    <property type="entry name" value="SM22_calponin"/>
</dbReference>
<dbReference type="SUPFAM" id="SSF47576">
    <property type="entry name" value="Calponin-homology domain, CH-domain"/>
    <property type="match status" value="1"/>
</dbReference>
<dbReference type="GO" id="GO:0031032">
    <property type="term" value="P:actomyosin structure organization"/>
    <property type="evidence" value="ECO:0007669"/>
    <property type="project" value="InterPro"/>
</dbReference>
<feature type="compositionally biased region" description="Low complexity" evidence="6">
    <location>
        <begin position="204"/>
        <end position="213"/>
    </location>
</feature>
<dbReference type="GeneTree" id="ENSGT00950000183159"/>
<dbReference type="InterPro" id="IPR031865">
    <property type="entry name" value="DUF4757"/>
</dbReference>
<dbReference type="CDD" id="cd21278">
    <property type="entry name" value="CH_LIMCH1"/>
    <property type="match status" value="1"/>
</dbReference>
<feature type="domain" description="LIM zinc-binding" evidence="8">
    <location>
        <begin position="1163"/>
        <end position="1229"/>
    </location>
</feature>
<evidence type="ECO:0000313" key="10">
    <source>
        <dbReference type="Proteomes" id="UP000694387"/>
    </source>
</evidence>
<dbReference type="PROSITE" id="PS50021">
    <property type="entry name" value="CH"/>
    <property type="match status" value="1"/>
</dbReference>
<feature type="compositionally biased region" description="Polar residues" evidence="6">
    <location>
        <begin position="832"/>
        <end position="851"/>
    </location>
</feature>
<dbReference type="GO" id="GO:0001725">
    <property type="term" value="C:stress fiber"/>
    <property type="evidence" value="ECO:0007669"/>
    <property type="project" value="TreeGrafter"/>
</dbReference>
<feature type="region of interest" description="Disordered" evidence="6">
    <location>
        <begin position="919"/>
        <end position="943"/>
    </location>
</feature>
<dbReference type="GO" id="GO:0010604">
    <property type="term" value="P:positive regulation of macromolecule metabolic process"/>
    <property type="evidence" value="ECO:0007669"/>
    <property type="project" value="UniProtKB-ARBA"/>
</dbReference>
<dbReference type="PROSITE" id="PS50023">
    <property type="entry name" value="LIM_DOMAIN_2"/>
    <property type="match status" value="1"/>
</dbReference>
<feature type="compositionally biased region" description="Basic and acidic residues" evidence="6">
    <location>
        <begin position="866"/>
        <end position="878"/>
    </location>
</feature>
<dbReference type="AlphaFoldDB" id="A0A8C4LHU3"/>
<keyword evidence="10" id="KW-1185">Reference proteome</keyword>
<dbReference type="GO" id="GO:0032034">
    <property type="term" value="F:myosin II head/neck binding"/>
    <property type="evidence" value="ECO:0007669"/>
    <property type="project" value="TreeGrafter"/>
</dbReference>
<dbReference type="Gene3D" id="1.10.418.10">
    <property type="entry name" value="Calponin-like domain"/>
    <property type="match status" value="1"/>
</dbReference>